<accession>A0AAP0RWE4</accession>
<proteinExistence type="predicted"/>
<sequence length="57" mass="6101">MRKLVISTHAIVTRLRINAQCDDNSYLSASAPLPSYAGASSATRSAKVDGMLFSNKD</sequence>
<keyword evidence="3" id="KW-1185">Reference proteome</keyword>
<protein>
    <submittedName>
        <fullName evidence="2">Uncharacterized protein</fullName>
    </submittedName>
</protein>
<feature type="region of interest" description="Disordered" evidence="1">
    <location>
        <begin position="35"/>
        <end position="57"/>
    </location>
</feature>
<evidence type="ECO:0000313" key="2">
    <source>
        <dbReference type="EMBL" id="KAK9285987.1"/>
    </source>
</evidence>
<dbReference type="AlphaFoldDB" id="A0AAP0RWE4"/>
<evidence type="ECO:0000313" key="3">
    <source>
        <dbReference type="Proteomes" id="UP001415857"/>
    </source>
</evidence>
<evidence type="ECO:0000256" key="1">
    <source>
        <dbReference type="SAM" id="MobiDB-lite"/>
    </source>
</evidence>
<organism evidence="2 3">
    <name type="scientific">Liquidambar formosana</name>
    <name type="common">Formosan gum</name>
    <dbReference type="NCBI Taxonomy" id="63359"/>
    <lineage>
        <taxon>Eukaryota</taxon>
        <taxon>Viridiplantae</taxon>
        <taxon>Streptophyta</taxon>
        <taxon>Embryophyta</taxon>
        <taxon>Tracheophyta</taxon>
        <taxon>Spermatophyta</taxon>
        <taxon>Magnoliopsida</taxon>
        <taxon>eudicotyledons</taxon>
        <taxon>Gunneridae</taxon>
        <taxon>Pentapetalae</taxon>
        <taxon>Saxifragales</taxon>
        <taxon>Altingiaceae</taxon>
        <taxon>Liquidambar</taxon>
    </lineage>
</organism>
<gene>
    <name evidence="2" type="ORF">L1049_025190</name>
</gene>
<name>A0AAP0RWE4_LIQFO</name>
<dbReference type="Proteomes" id="UP001415857">
    <property type="component" value="Unassembled WGS sequence"/>
</dbReference>
<reference evidence="2 3" key="1">
    <citation type="journal article" date="2024" name="Plant J.">
        <title>Genome sequences and population genomics reveal climatic adaptation and genomic divergence between two closely related sweetgum species.</title>
        <authorList>
            <person name="Xu W.Q."/>
            <person name="Ren C.Q."/>
            <person name="Zhang X.Y."/>
            <person name="Comes H.P."/>
            <person name="Liu X.H."/>
            <person name="Li Y.G."/>
            <person name="Kettle C.J."/>
            <person name="Jalonen R."/>
            <person name="Gaisberger H."/>
            <person name="Ma Y.Z."/>
            <person name="Qiu Y.X."/>
        </authorList>
    </citation>
    <scope>NUCLEOTIDE SEQUENCE [LARGE SCALE GENOMIC DNA]</scope>
    <source>
        <strain evidence="2">Hangzhou</strain>
    </source>
</reference>
<dbReference type="EMBL" id="JBBPBK010000005">
    <property type="protein sequence ID" value="KAK9285987.1"/>
    <property type="molecule type" value="Genomic_DNA"/>
</dbReference>
<comment type="caution">
    <text evidence="2">The sequence shown here is derived from an EMBL/GenBank/DDBJ whole genome shotgun (WGS) entry which is preliminary data.</text>
</comment>